<keyword evidence="8" id="KW-1185">Reference proteome</keyword>
<feature type="transmembrane region" description="Helical" evidence="5">
    <location>
        <begin position="323"/>
        <end position="343"/>
    </location>
</feature>
<keyword evidence="4 5" id="KW-0472">Membrane</keyword>
<feature type="transmembrane region" description="Helical" evidence="5">
    <location>
        <begin position="95"/>
        <end position="112"/>
    </location>
</feature>
<dbReference type="PANTHER" id="PTHR37422:SF13">
    <property type="entry name" value="LIPOPOLYSACCHARIDE BIOSYNTHESIS PROTEIN PA4999-RELATED"/>
    <property type="match status" value="1"/>
</dbReference>
<dbReference type="AlphaFoldDB" id="A0A1V4ES29"/>
<dbReference type="GO" id="GO:0016020">
    <property type="term" value="C:membrane"/>
    <property type="evidence" value="ECO:0007669"/>
    <property type="project" value="UniProtKB-SubCell"/>
</dbReference>
<dbReference type="InterPro" id="IPR051533">
    <property type="entry name" value="WaaL-like"/>
</dbReference>
<organism evidence="7 8">
    <name type="scientific">Ferroacidibacillus organovorans</name>
    <dbReference type="NCBI Taxonomy" id="1765683"/>
    <lineage>
        <taxon>Bacteria</taxon>
        <taxon>Bacillati</taxon>
        <taxon>Bacillota</taxon>
        <taxon>Bacilli</taxon>
        <taxon>Bacillales</taxon>
        <taxon>Alicyclobacillaceae</taxon>
        <taxon>Ferroacidibacillus</taxon>
    </lineage>
</organism>
<evidence type="ECO:0000313" key="8">
    <source>
        <dbReference type="Proteomes" id="UP000190229"/>
    </source>
</evidence>
<feature type="transmembrane region" description="Helical" evidence="5">
    <location>
        <begin position="124"/>
        <end position="141"/>
    </location>
</feature>
<keyword evidence="3 5" id="KW-1133">Transmembrane helix</keyword>
<feature type="transmembrane region" description="Helical" evidence="5">
    <location>
        <begin position="194"/>
        <end position="210"/>
    </location>
</feature>
<feature type="transmembrane region" description="Helical" evidence="5">
    <location>
        <begin position="355"/>
        <end position="374"/>
    </location>
</feature>
<evidence type="ECO:0000256" key="4">
    <source>
        <dbReference type="ARBA" id="ARBA00023136"/>
    </source>
</evidence>
<feature type="transmembrane region" description="Helical" evidence="5">
    <location>
        <begin position="216"/>
        <end position="231"/>
    </location>
</feature>
<reference evidence="7 8" key="1">
    <citation type="submission" date="2017-02" db="EMBL/GenBank/DDBJ databases">
        <title>Draft genome of Acidibacillus ferrooxidans Huett2.</title>
        <authorList>
            <person name="Schopf S."/>
        </authorList>
    </citation>
    <scope>NUCLEOTIDE SEQUENCE [LARGE SCALE GENOMIC DNA]</scope>
    <source>
        <strain evidence="7 8">Huett2</strain>
    </source>
</reference>
<keyword evidence="2 5" id="KW-0812">Transmembrane</keyword>
<evidence type="ECO:0000256" key="3">
    <source>
        <dbReference type="ARBA" id="ARBA00022989"/>
    </source>
</evidence>
<feature type="domain" description="O-antigen ligase-related" evidence="6">
    <location>
        <begin position="200"/>
        <end position="332"/>
    </location>
</feature>
<feature type="transmembrane region" description="Helical" evidence="5">
    <location>
        <begin position="69"/>
        <end position="89"/>
    </location>
</feature>
<name>A0A1V4ES29_9BACL</name>
<evidence type="ECO:0000256" key="5">
    <source>
        <dbReference type="SAM" id="Phobius"/>
    </source>
</evidence>
<feature type="transmembrane region" description="Helical" evidence="5">
    <location>
        <begin position="238"/>
        <end position="257"/>
    </location>
</feature>
<sequence>MDLSALREPRRWMIYMLGSFPLVDYFLHIYPWGIIGGSWDKIVLLFLAFYALRKYMAEGKPSLYPTHRYLVFMVVLGLVYVLMDVDYIVVALAGYRVDFWYMLYALLLPFVVEKEDVIPLLRTIAFTGFLMSLHGVYQYIIRAPIPPQWVDITQHVRTRVYSLFGSPNIFGDYAAFVTPISAAIALYEKERAQRLFYGFGALLSAATLVFTDTRAAWLSFFIGALVFTWLLDRRMAIITFAVAVLAALFVPPIHARLGEFFTPVYWSKTFANGRISEAERAFDQMRANPLFGAGLGRYGGAIASRYFGVIYVDNYYAKTLAEIGLLGLFTFVALIFVYLRDVFRVVKRTVNRRKRILFIGAYVGIVIVAINNLFENVFEVPDMNALFWLTGSLLLIYAAKGGLQDEES</sequence>
<evidence type="ECO:0000256" key="1">
    <source>
        <dbReference type="ARBA" id="ARBA00004141"/>
    </source>
</evidence>
<gene>
    <name evidence="7" type="ORF">B2M26_11660</name>
</gene>
<dbReference type="Pfam" id="PF04932">
    <property type="entry name" value="Wzy_C"/>
    <property type="match status" value="1"/>
</dbReference>
<comment type="caution">
    <text evidence="7">The sequence shown here is derived from an EMBL/GenBank/DDBJ whole genome shotgun (WGS) entry which is preliminary data.</text>
</comment>
<dbReference type="RefSeq" id="WP_067562621.1">
    <property type="nucleotide sequence ID" value="NZ_MWPS01000027.1"/>
</dbReference>
<dbReference type="PANTHER" id="PTHR37422">
    <property type="entry name" value="TEICHURONIC ACID BIOSYNTHESIS PROTEIN TUAE"/>
    <property type="match status" value="1"/>
</dbReference>
<dbReference type="OrthoDB" id="9806320at2"/>
<dbReference type="EMBL" id="MWPS01000027">
    <property type="protein sequence ID" value="OPG15701.1"/>
    <property type="molecule type" value="Genomic_DNA"/>
</dbReference>
<dbReference type="Proteomes" id="UP000190229">
    <property type="component" value="Unassembled WGS sequence"/>
</dbReference>
<proteinExistence type="predicted"/>
<dbReference type="InterPro" id="IPR007016">
    <property type="entry name" value="O-antigen_ligase-rel_domated"/>
</dbReference>
<protein>
    <recommendedName>
        <fullName evidence="6">O-antigen ligase-related domain-containing protein</fullName>
    </recommendedName>
</protein>
<evidence type="ECO:0000256" key="2">
    <source>
        <dbReference type="ARBA" id="ARBA00022692"/>
    </source>
</evidence>
<evidence type="ECO:0000313" key="7">
    <source>
        <dbReference type="EMBL" id="OPG15701.1"/>
    </source>
</evidence>
<feature type="transmembrane region" description="Helical" evidence="5">
    <location>
        <begin position="169"/>
        <end position="187"/>
    </location>
</feature>
<evidence type="ECO:0000259" key="6">
    <source>
        <dbReference type="Pfam" id="PF04932"/>
    </source>
</evidence>
<comment type="subcellular location">
    <subcellularLocation>
        <location evidence="1">Membrane</location>
        <topology evidence="1">Multi-pass membrane protein</topology>
    </subcellularLocation>
</comment>
<accession>A0A1V4ES29</accession>